<organism evidence="2 3">
    <name type="scientific">Pseudomassariella vexata</name>
    <dbReference type="NCBI Taxonomy" id="1141098"/>
    <lineage>
        <taxon>Eukaryota</taxon>
        <taxon>Fungi</taxon>
        <taxon>Dikarya</taxon>
        <taxon>Ascomycota</taxon>
        <taxon>Pezizomycotina</taxon>
        <taxon>Sordariomycetes</taxon>
        <taxon>Xylariomycetidae</taxon>
        <taxon>Amphisphaeriales</taxon>
        <taxon>Pseudomassariaceae</taxon>
        <taxon>Pseudomassariella</taxon>
    </lineage>
</organism>
<evidence type="ECO:0000313" key="2">
    <source>
        <dbReference type="EMBL" id="ORY58818.1"/>
    </source>
</evidence>
<dbReference type="GeneID" id="63777318"/>
<accession>A0A1Y2DHV1</accession>
<dbReference type="RefSeq" id="XP_040711630.1">
    <property type="nucleotide sequence ID" value="XM_040861106.1"/>
</dbReference>
<feature type="non-terminal residue" evidence="2">
    <location>
        <position position="1"/>
    </location>
</feature>
<evidence type="ECO:0000256" key="1">
    <source>
        <dbReference type="SAM" id="MobiDB-lite"/>
    </source>
</evidence>
<gene>
    <name evidence="2" type="ORF">BCR38DRAFT_446698</name>
</gene>
<feature type="region of interest" description="Disordered" evidence="1">
    <location>
        <begin position="30"/>
        <end position="138"/>
    </location>
</feature>
<dbReference type="InParanoid" id="A0A1Y2DHV1"/>
<feature type="compositionally biased region" description="Polar residues" evidence="1">
    <location>
        <begin position="211"/>
        <end position="236"/>
    </location>
</feature>
<feature type="compositionally biased region" description="Polar residues" evidence="1">
    <location>
        <begin position="98"/>
        <end position="112"/>
    </location>
</feature>
<dbReference type="EMBL" id="MCFJ01000015">
    <property type="protein sequence ID" value="ORY58818.1"/>
    <property type="molecule type" value="Genomic_DNA"/>
</dbReference>
<comment type="caution">
    <text evidence="2">The sequence shown here is derived from an EMBL/GenBank/DDBJ whole genome shotgun (WGS) entry which is preliminary data.</text>
</comment>
<protein>
    <submittedName>
        <fullName evidence="2">Uncharacterized protein</fullName>
    </submittedName>
</protein>
<dbReference type="Proteomes" id="UP000193689">
    <property type="component" value="Unassembled WGS sequence"/>
</dbReference>
<dbReference type="AlphaFoldDB" id="A0A1Y2DHV1"/>
<reference evidence="2 3" key="1">
    <citation type="submission" date="2016-07" db="EMBL/GenBank/DDBJ databases">
        <title>Pervasive Adenine N6-methylation of Active Genes in Fungi.</title>
        <authorList>
            <consortium name="DOE Joint Genome Institute"/>
            <person name="Mondo S.J."/>
            <person name="Dannebaum R.O."/>
            <person name="Kuo R.C."/>
            <person name="Labutti K."/>
            <person name="Haridas S."/>
            <person name="Kuo A."/>
            <person name="Salamov A."/>
            <person name="Ahrendt S.R."/>
            <person name="Lipzen A."/>
            <person name="Sullivan W."/>
            <person name="Andreopoulos W.B."/>
            <person name="Clum A."/>
            <person name="Lindquist E."/>
            <person name="Daum C."/>
            <person name="Ramamoorthy G.K."/>
            <person name="Gryganskyi A."/>
            <person name="Culley D."/>
            <person name="Magnuson J.K."/>
            <person name="James T.Y."/>
            <person name="O'Malley M.A."/>
            <person name="Stajich J.E."/>
            <person name="Spatafora J.W."/>
            <person name="Visel A."/>
            <person name="Grigoriev I.V."/>
        </authorList>
    </citation>
    <scope>NUCLEOTIDE SEQUENCE [LARGE SCALE GENOMIC DNA]</scope>
    <source>
        <strain evidence="2 3">CBS 129021</strain>
    </source>
</reference>
<feature type="compositionally biased region" description="Polar residues" evidence="1">
    <location>
        <begin position="34"/>
        <end position="47"/>
    </location>
</feature>
<feature type="region of interest" description="Disordered" evidence="1">
    <location>
        <begin position="288"/>
        <end position="315"/>
    </location>
</feature>
<evidence type="ECO:0000313" key="3">
    <source>
        <dbReference type="Proteomes" id="UP000193689"/>
    </source>
</evidence>
<keyword evidence="3" id="KW-1185">Reference proteome</keyword>
<name>A0A1Y2DHV1_9PEZI</name>
<feature type="region of interest" description="Disordered" evidence="1">
    <location>
        <begin position="195"/>
        <end position="236"/>
    </location>
</feature>
<sequence>MASGKKRKSLNISHEDIVLIEDEEHATISGEYNRLSTSSNTSFTGNLSPIDETSSSSDSTIVSDNDYPSPTYGLYHSDENDAINAQGQPPGFPPGLRDSSNTIHSNNQVSSGQGFGFDGQPFLGRILQSDNSHPTQNLSNPLLQRQLLPNLSNFGAESEFLHALCFNEDQTSDPENLPGQVGSAKNTNLQDGQQNQAAGQFGKYSEDNSTHRVPQSTQMATRNQQSSPQSETNNTLSQNLGLQHHSLPSSSTFGNGTLQTAAHIGSQGIMLTVIPGVNVLSQTGIFRSAPSHKSRDAKTSANQSRKKRDCPHNPTCSSQIQFRFSARHHPEESHPFEYRNHQTGPFESFEHALDFLRKQMDTVHGICATNAYGPFQNGRLHLEMKCGTNTRYPFTAYIELEAQEWQITKAGTCRLAAKQWYVVELVKHHVYDTSTTVPSGGEPDP</sequence>
<feature type="compositionally biased region" description="Low complexity" evidence="1">
    <location>
        <begin position="48"/>
        <end position="66"/>
    </location>
</feature>
<proteinExistence type="predicted"/>